<evidence type="ECO:0000256" key="1">
    <source>
        <dbReference type="ARBA" id="ARBA00004173"/>
    </source>
</evidence>
<organism evidence="7 8">
    <name type="scientific">Sarocladium strictum</name>
    <name type="common">Black bundle disease fungus</name>
    <name type="synonym">Acremonium strictum</name>
    <dbReference type="NCBI Taxonomy" id="5046"/>
    <lineage>
        <taxon>Eukaryota</taxon>
        <taxon>Fungi</taxon>
        <taxon>Dikarya</taxon>
        <taxon>Ascomycota</taxon>
        <taxon>Pezizomycotina</taxon>
        <taxon>Sordariomycetes</taxon>
        <taxon>Hypocreomycetidae</taxon>
        <taxon>Hypocreales</taxon>
        <taxon>Sarocladiaceae</taxon>
        <taxon>Sarocladium</taxon>
    </lineage>
</organism>
<dbReference type="InterPro" id="IPR035810">
    <property type="entry name" value="PEBP_euk"/>
</dbReference>
<evidence type="ECO:0000256" key="6">
    <source>
        <dbReference type="SAM" id="MobiDB-lite"/>
    </source>
</evidence>
<proteinExistence type="inferred from homology"/>
<dbReference type="EMBL" id="JAPDFR010000007">
    <property type="protein sequence ID" value="KAK0385442.1"/>
    <property type="molecule type" value="Genomic_DNA"/>
</dbReference>
<sequence>MSRCPAIARPLARQLRSQAFTRPFTNGATFRADVQESASQPAAAEPPSPQDLDPNTVLPEFEGALMKIGLSPIGSRRRRLAIRTTDNIPFEQLPYQAFQEARKILAADREQKVAKIKVESEKLSKLLATDAAEVGGQQVKDAKVLSLRRLVERLKILADINDPIVKKRFEDGLGDMTKPIYRHYAEQKWRSYDERLISQRISQFNIVPDVLPKLEPSADVKLHFRQKKVAPGEIVDSAVSELPPRLRVQVFDSGERLMSIVVLDADVPNPDEDSFFKRCHFMAANIPINPTVNSFPLSKITADDQLAVSWLPPFAQKGVPYHRLAIFLLEQAPGERLDVSKLKELYARQDETKFTQTFSLKSFRDKFKLKPFGFNMFRTVWDESTADVMARHNMPGAETEFRPARVYSLKPPIKPRGWEAKRQGPKYRQLWKYTKRIRGISNARGWTKRR</sequence>
<gene>
    <name evidence="7" type="ORF">NLU13_7918</name>
</gene>
<evidence type="ECO:0000256" key="5">
    <source>
        <dbReference type="ARBA" id="ARBA00039444"/>
    </source>
</evidence>
<dbReference type="PANTHER" id="PTHR11362:SF82">
    <property type="entry name" value="PHOSPHATIDYLETHANOLAMINE-BINDING PROTEIN 4"/>
    <property type="match status" value="1"/>
</dbReference>
<evidence type="ECO:0000256" key="4">
    <source>
        <dbReference type="ARBA" id="ARBA00038016"/>
    </source>
</evidence>
<comment type="function">
    <text evidence="3">Component of the mitochondrial ribosome (mitoribosome), a dedicated translation machinery responsible for the synthesis of mitochondrial genome-encoded proteins, including at least some of the essential transmembrane subunits of the mitochondrial respiratory chain. The mitoribosomes are attached to the mitochondrial inner membrane and translation products are cotranslationally integrated into the membrane.</text>
</comment>
<dbReference type="Gene3D" id="3.90.280.10">
    <property type="entry name" value="PEBP-like"/>
    <property type="match status" value="1"/>
</dbReference>
<dbReference type="GO" id="GO:0005739">
    <property type="term" value="C:mitochondrion"/>
    <property type="evidence" value="ECO:0007669"/>
    <property type="project" value="UniProtKB-SubCell"/>
</dbReference>
<name>A0AA39L616_SARSR</name>
<evidence type="ECO:0000313" key="8">
    <source>
        <dbReference type="Proteomes" id="UP001175261"/>
    </source>
</evidence>
<comment type="subcellular location">
    <subcellularLocation>
        <location evidence="1">Mitochondrion</location>
    </subcellularLocation>
</comment>
<dbReference type="Proteomes" id="UP001175261">
    <property type="component" value="Unassembled WGS sequence"/>
</dbReference>
<evidence type="ECO:0000256" key="3">
    <source>
        <dbReference type="ARBA" id="ARBA00037226"/>
    </source>
</evidence>
<feature type="region of interest" description="Disordered" evidence="6">
    <location>
        <begin position="33"/>
        <end position="54"/>
    </location>
</feature>
<evidence type="ECO:0000313" key="7">
    <source>
        <dbReference type="EMBL" id="KAK0385442.1"/>
    </source>
</evidence>
<accession>A0AA39L616</accession>
<comment type="similarity">
    <text evidence="4">Belongs to the phosphatidylethanolamine-binding protein family. Mitochondrion-specific ribosomal protein mL38 subfamily.</text>
</comment>
<dbReference type="FunFam" id="3.90.280.10:FF:000004">
    <property type="entry name" value="Mitochondrial large ribosomal subunit YmL35"/>
    <property type="match status" value="1"/>
</dbReference>
<reference evidence="7" key="1">
    <citation type="submission" date="2022-10" db="EMBL/GenBank/DDBJ databases">
        <title>Determination and structural analysis of whole genome sequence of Sarocladium strictum F4-1.</title>
        <authorList>
            <person name="Hu L."/>
            <person name="Jiang Y."/>
        </authorList>
    </citation>
    <scope>NUCLEOTIDE SEQUENCE</scope>
    <source>
        <strain evidence="7">F4-1</strain>
    </source>
</reference>
<protein>
    <recommendedName>
        <fullName evidence="5">Large ribosomal subunit protein mL38</fullName>
    </recommendedName>
</protein>
<dbReference type="SUPFAM" id="SSF49777">
    <property type="entry name" value="PEBP-like"/>
    <property type="match status" value="1"/>
</dbReference>
<keyword evidence="2" id="KW-0496">Mitochondrion</keyword>
<dbReference type="Pfam" id="PF01161">
    <property type="entry name" value="PBP"/>
    <property type="match status" value="1"/>
</dbReference>
<comment type="caution">
    <text evidence="7">The sequence shown here is derived from an EMBL/GenBank/DDBJ whole genome shotgun (WGS) entry which is preliminary data.</text>
</comment>
<dbReference type="InterPro" id="IPR036610">
    <property type="entry name" value="PEBP-like_sf"/>
</dbReference>
<dbReference type="PANTHER" id="PTHR11362">
    <property type="entry name" value="PHOSPHATIDYLETHANOLAMINE-BINDING PROTEIN"/>
    <property type="match status" value="1"/>
</dbReference>
<dbReference type="CDD" id="cd00866">
    <property type="entry name" value="PEBP_euk"/>
    <property type="match status" value="1"/>
</dbReference>
<dbReference type="AlphaFoldDB" id="A0AA39L616"/>
<keyword evidence="8" id="KW-1185">Reference proteome</keyword>
<evidence type="ECO:0000256" key="2">
    <source>
        <dbReference type="ARBA" id="ARBA00023128"/>
    </source>
</evidence>
<dbReference type="Gene3D" id="1.20.58.1180">
    <property type="match status" value="1"/>
</dbReference>
<dbReference type="InterPro" id="IPR008914">
    <property type="entry name" value="PEBP"/>
</dbReference>